<proteinExistence type="predicted"/>
<reference evidence="3" key="1">
    <citation type="submission" date="2021-04" db="EMBL/GenBank/DDBJ databases">
        <title>Genome based classification of Actinospica acidithermotolerans sp. nov., an actinobacterium isolated from an Indonesian hot spring.</title>
        <authorList>
            <person name="Kusuma A.B."/>
            <person name="Putra K.E."/>
            <person name="Nafisah S."/>
            <person name="Loh J."/>
            <person name="Nouioui I."/>
            <person name="Goodfellow M."/>
        </authorList>
    </citation>
    <scope>NUCLEOTIDE SEQUENCE</scope>
    <source>
        <strain evidence="3">CSCA 57</strain>
    </source>
</reference>
<sequence length="302" mass="30035">MRVLRSFAGSGAVALLLAVGVTGPASAASGTPTGLYAGMGTCPLTSSQLTSSSSAEVGCVVATIGGGSITIGGISVPLTGTMTAKFGFYWPANGPTVTFPDGNSADIFSTVAPTDNNELSGPVLDVPIPGLSNYVPGVTSAFVQVQLAGPITDFAPLSTGENYPLFELPLKFHLWNAFLGTNCYVGSSSSPILLEPTAGTTAPPSPNSPITGDSGTVSLNSDPNGYNDLIVGFDGATLVDNSFSVPGASGCGILGSADWLVNLLFGLGSGSGHNSATLSNVTTTLAADSSISDLSSAIKASE</sequence>
<evidence type="ECO:0000313" key="4">
    <source>
        <dbReference type="Proteomes" id="UP000675781"/>
    </source>
</evidence>
<name>A0A941EYB4_9ACTN</name>
<feature type="chain" id="PRO_5037164844" description="Secreted protein" evidence="2">
    <location>
        <begin position="28"/>
        <end position="302"/>
    </location>
</feature>
<feature type="signal peptide" evidence="2">
    <location>
        <begin position="1"/>
        <end position="27"/>
    </location>
</feature>
<accession>A0A941EYB4</accession>
<dbReference type="Proteomes" id="UP000675781">
    <property type="component" value="Unassembled WGS sequence"/>
</dbReference>
<evidence type="ECO:0008006" key="5">
    <source>
        <dbReference type="Google" id="ProtNLM"/>
    </source>
</evidence>
<keyword evidence="2" id="KW-0732">Signal</keyword>
<evidence type="ECO:0000256" key="2">
    <source>
        <dbReference type="SAM" id="SignalP"/>
    </source>
</evidence>
<feature type="region of interest" description="Disordered" evidence="1">
    <location>
        <begin position="196"/>
        <end position="215"/>
    </location>
</feature>
<gene>
    <name evidence="3" type="ORF">KDL01_28635</name>
</gene>
<evidence type="ECO:0000313" key="3">
    <source>
        <dbReference type="EMBL" id="MBR7837279.1"/>
    </source>
</evidence>
<dbReference type="AlphaFoldDB" id="A0A941EYB4"/>
<comment type="caution">
    <text evidence="3">The sequence shown here is derived from an EMBL/GenBank/DDBJ whole genome shotgun (WGS) entry which is preliminary data.</text>
</comment>
<dbReference type="EMBL" id="JAGSOG010000193">
    <property type="protein sequence ID" value="MBR7837279.1"/>
    <property type="molecule type" value="Genomic_DNA"/>
</dbReference>
<dbReference type="RefSeq" id="WP_212531747.1">
    <property type="nucleotide sequence ID" value="NZ_JAGSOG010000193.1"/>
</dbReference>
<protein>
    <recommendedName>
        <fullName evidence="5">Secreted protein</fullName>
    </recommendedName>
</protein>
<evidence type="ECO:0000256" key="1">
    <source>
        <dbReference type="SAM" id="MobiDB-lite"/>
    </source>
</evidence>
<feature type="compositionally biased region" description="Polar residues" evidence="1">
    <location>
        <begin position="198"/>
        <end position="215"/>
    </location>
</feature>
<organism evidence="3 4">
    <name type="scientific">Actinospica durhamensis</name>
    <dbReference type="NCBI Taxonomy" id="1508375"/>
    <lineage>
        <taxon>Bacteria</taxon>
        <taxon>Bacillati</taxon>
        <taxon>Actinomycetota</taxon>
        <taxon>Actinomycetes</taxon>
        <taxon>Catenulisporales</taxon>
        <taxon>Actinospicaceae</taxon>
        <taxon>Actinospica</taxon>
    </lineage>
</organism>
<keyword evidence="4" id="KW-1185">Reference proteome</keyword>